<dbReference type="AlphaFoldDB" id="A0A4C1Z4U2"/>
<proteinExistence type="predicted"/>
<keyword evidence="2" id="KW-1185">Reference proteome</keyword>
<accession>A0A4C1Z4U2</accession>
<protein>
    <recommendedName>
        <fullName evidence="3">Mos1 transposase HTH domain-containing protein</fullName>
    </recommendedName>
</protein>
<organism evidence="1 2">
    <name type="scientific">Eumeta variegata</name>
    <name type="common">Bagworm moth</name>
    <name type="synonym">Eumeta japonica</name>
    <dbReference type="NCBI Taxonomy" id="151549"/>
    <lineage>
        <taxon>Eukaryota</taxon>
        <taxon>Metazoa</taxon>
        <taxon>Ecdysozoa</taxon>
        <taxon>Arthropoda</taxon>
        <taxon>Hexapoda</taxon>
        <taxon>Insecta</taxon>
        <taxon>Pterygota</taxon>
        <taxon>Neoptera</taxon>
        <taxon>Endopterygota</taxon>
        <taxon>Lepidoptera</taxon>
        <taxon>Glossata</taxon>
        <taxon>Ditrysia</taxon>
        <taxon>Tineoidea</taxon>
        <taxon>Psychidae</taxon>
        <taxon>Oiketicinae</taxon>
        <taxon>Eumeta</taxon>
    </lineage>
</organism>
<evidence type="ECO:0000313" key="2">
    <source>
        <dbReference type="Proteomes" id="UP000299102"/>
    </source>
</evidence>
<dbReference type="STRING" id="151549.A0A4C1Z4U2"/>
<dbReference type="EMBL" id="BGZK01001591">
    <property type="protein sequence ID" value="GBP82878.1"/>
    <property type="molecule type" value="Genomic_DNA"/>
</dbReference>
<evidence type="ECO:0008006" key="3">
    <source>
        <dbReference type="Google" id="ProtNLM"/>
    </source>
</evidence>
<comment type="caution">
    <text evidence="1">The sequence shown here is derived from an EMBL/GenBank/DDBJ whole genome shotgun (WGS) entry which is preliminary data.</text>
</comment>
<dbReference type="OrthoDB" id="10017160at2759"/>
<evidence type="ECO:0000313" key="1">
    <source>
        <dbReference type="EMBL" id="GBP82878.1"/>
    </source>
</evidence>
<dbReference type="PANTHER" id="PTHR46060:SF1">
    <property type="entry name" value="MARINER MOS1 TRANSPOSASE-LIKE PROTEIN"/>
    <property type="match status" value="1"/>
</dbReference>
<sequence>MAGRAAQYLRVRRSTVSLARLRTAYGDEVPCNSTIYKWFAKFKPGLVDLSDEFHDGRPSTAVNNKNIGAMRRMIEIDRHVTYHEIRASISIDTSEIKPTQTFVYEKAVGRGEVDRHLNAFNDSQYLSLSLITAMGTVEAGEDANSVCACVGMRMGMRAGTKTENCHTHRRILLVDIRKYIYLPDLGFSGIVAPAATQ</sequence>
<dbReference type="Proteomes" id="UP000299102">
    <property type="component" value="Unassembled WGS sequence"/>
</dbReference>
<dbReference type="PANTHER" id="PTHR46060">
    <property type="entry name" value="MARINER MOS1 TRANSPOSASE-LIKE PROTEIN"/>
    <property type="match status" value="1"/>
</dbReference>
<gene>
    <name evidence="1" type="ORF">EVAR_55429_1</name>
</gene>
<name>A0A4C1Z4U2_EUMVA</name>
<dbReference type="InterPro" id="IPR052709">
    <property type="entry name" value="Transposase-MT_Hybrid"/>
</dbReference>
<reference evidence="1 2" key="1">
    <citation type="journal article" date="2019" name="Commun. Biol.">
        <title>The bagworm genome reveals a unique fibroin gene that provides high tensile strength.</title>
        <authorList>
            <person name="Kono N."/>
            <person name="Nakamura H."/>
            <person name="Ohtoshi R."/>
            <person name="Tomita M."/>
            <person name="Numata K."/>
            <person name="Arakawa K."/>
        </authorList>
    </citation>
    <scope>NUCLEOTIDE SEQUENCE [LARGE SCALE GENOMIC DNA]</scope>
</reference>